<feature type="compositionally biased region" description="Acidic residues" evidence="2">
    <location>
        <begin position="1095"/>
        <end position="1108"/>
    </location>
</feature>
<dbReference type="STRING" id="135651.G0MBS8"/>
<feature type="compositionally biased region" description="Basic and acidic residues" evidence="2">
    <location>
        <begin position="980"/>
        <end position="989"/>
    </location>
</feature>
<dbReference type="InParanoid" id="G0MBS8"/>
<feature type="compositionally biased region" description="Acidic residues" evidence="2">
    <location>
        <begin position="1462"/>
        <end position="1474"/>
    </location>
</feature>
<feature type="compositionally biased region" description="Low complexity" evidence="2">
    <location>
        <begin position="1367"/>
        <end position="1382"/>
    </location>
</feature>
<evidence type="ECO:0000313" key="4">
    <source>
        <dbReference type="Proteomes" id="UP000008068"/>
    </source>
</evidence>
<feature type="compositionally biased region" description="Polar residues" evidence="2">
    <location>
        <begin position="1658"/>
        <end position="1694"/>
    </location>
</feature>
<feature type="compositionally biased region" description="Acidic residues" evidence="2">
    <location>
        <begin position="1236"/>
        <end position="1246"/>
    </location>
</feature>
<feature type="region of interest" description="Disordered" evidence="2">
    <location>
        <begin position="1204"/>
        <end position="1838"/>
    </location>
</feature>
<dbReference type="eggNOG" id="ENOG502TKKA">
    <property type="taxonomic scope" value="Eukaryota"/>
</dbReference>
<feature type="compositionally biased region" description="Low complexity" evidence="2">
    <location>
        <begin position="1779"/>
        <end position="1808"/>
    </location>
</feature>
<dbReference type="OMA" id="WLSVKTI"/>
<evidence type="ECO:0000256" key="1">
    <source>
        <dbReference type="SAM" id="Coils"/>
    </source>
</evidence>
<sequence length="1838" mass="206375">MESSSIFKPYQDYHNVRGDKQIMIKNSIGRQLPYIVNFQKNTCQIFDIELERVTHAFAFPDSCQLIDADYFPTADGEFGIIIGVEDTEKTWGSTNFVLGLTTEKHSPTMRVTHSLGLPERITVVKTLYSNDNMMDSKNLGLFPKLLTWPHIVAIGCKNCKCFLTQLSAVNGSSDVPIIHVAKRSPLDLLASFVENDLFIYTLEDSAYREYPRSGVYVSSLALMPRSRTLLVGLSMGGIIAASLNSSNQMAMLELRHERVVQAMAPLEPEDDPDKFEYFIAAVDRSPRHPIMLQLWRGAFPKDQCPDDQKYDRPSYSVCLEHKIMHGERWLSVKTIVQERSMDSGLRRRNDSSMDSTLLNSSQLFGCTFNRSNVFLAYSRQGAVMNSFEVEAAMFDIDAWYYKRVPGRVLTDGTALRQCPFMSCVKSEIDPNQVTDIGILTSDSTNMYRFNSMVSDADQLFYPSAVSYERVFVAFQTNISWMKIQNVQETILQKCASRLPWIVRTPDHMATNIIAAGLVRKNILTGSPNASVTEELDKESQEKLSASLRVVLNSMIYYGKIEEFCALITRNDLSDKIKVEIAEWAFLEAIDFKRIVADRIVALFQGSTAALSPLAENTLHQGIKMFRIVHEYLRGCSKCVTEGGAALKNYTSSAKCMLNHTKLVHQFINSRIVPVNHSIELLMRQQHERRKNTALKNRTALPIQVTTRNMHRLASNAQFWNQMPHDEWYPPTPLDLLESVLNVSITERLKRDLIVQYILDWFRANPENTEYTDSQLAMEVIKTMSMQMLDVDLEKIYYILEQEKAALTTPTTVVPVEEASTSKKVFSLEKDGLTYEQLWSDKIHLGWTIKPADLERFKQRMKAQEEDVEGTNKKKLFDPETEMFYQAFLCENQKYHLMSTEAIASNKLLLSFYPNILADRGRHLQKSAQKKSAKEREVEKLVKEMFEKQNKRDMEEMPEVYAKMGEQEGVAGGGGGRKRKSEVFENREDVSPMSFMPPTAKRIQRRGATPTSADEPTIELDENQQKKNVELNNLIATPARYYKRPAPVDLSSPTHIQKAPPVHHTNSILKTAKTIQSPGRGRIRFHASVRKGANESADEALDEENEAPEDAAAAPKINFAILEDEEEEPTYRRSSRDNSKTFEAQTPIPEGKTPEFEVLEDKVDEIEETTFEIQDDDDANFKSLEENATYEEPEEKVNVLEGIHEESQKTEEIQMEIESVSDETEAPEEAITTNTEATEDYQEPEWDGIERSFEKQKDEDCDPTVCEDPVFLAPKNPAPSETKTSEPVEADDGSEDVDSTEDLARDIPLDRTFEVQEEDEEPKPRGDTPVEEPSETLLVEKPKIVKQKGRKTPPPVQTEQILEEEIARPPSANTRSSSRTTSRPPTPVEEPAPKPPKVTAKKTQIIEKSTEIQEEDVKSTMKKAAPKNITPEVAEDVSEAKKVEEKRPPSRTRRAVQKPSDSVEIDAPEVPEEEEPPKRPASRTRAARAKASEVVTEETAPERSSSRARSTRATSKAPEDPEATINKKTPESTIPEEKEEEVVRPASRNRRVVAAKKEGKPEPSTPTRSRSRSRTISEVVVPIQASEDVAKPTPRGRGRASRATTPSRNDTDLANTTITTKATKGGRKAASERPVTPTNEVDDDLNTTGASIQRRLCTRSVTRAASVQPESSTPAPVATSTQRPTRGTVVNSAPTTPRRGRKPKAASESEVTVVVPSSGARATKRRNTPEEPDTPHGAATSSEPAKKSAKSTQSSRSRTTPLKSIPEAETPKTPKRGRSRTNSASSNSATPSVPNTPKRGRKAAVSALEVLEEEIQEEEPPQPEVRRSARRLQQQQPPK</sequence>
<dbReference type="OrthoDB" id="20729at2759"/>
<keyword evidence="1" id="KW-0175">Coiled coil</keyword>
<name>G0MBS8_CAEBE</name>
<feature type="compositionally biased region" description="Basic and acidic residues" evidence="2">
    <location>
        <begin position="1437"/>
        <end position="1447"/>
    </location>
</feature>
<feature type="compositionally biased region" description="Polar residues" evidence="2">
    <location>
        <begin position="1601"/>
        <end position="1621"/>
    </location>
</feature>
<feature type="compositionally biased region" description="Basic and acidic residues" evidence="2">
    <location>
        <begin position="1301"/>
        <end position="1313"/>
    </location>
</feature>
<dbReference type="HOGENOM" id="CLU_001014_0_0_1"/>
<feature type="compositionally biased region" description="Polar residues" evidence="2">
    <location>
        <begin position="1749"/>
        <end position="1761"/>
    </location>
</feature>
<feature type="compositionally biased region" description="Basic and acidic residues" evidence="2">
    <location>
        <begin position="1247"/>
        <end position="1257"/>
    </location>
</feature>
<reference evidence="4" key="1">
    <citation type="submission" date="2011-07" db="EMBL/GenBank/DDBJ databases">
        <authorList>
            <consortium name="Caenorhabditis brenneri Sequencing and Analysis Consortium"/>
            <person name="Wilson R.K."/>
        </authorList>
    </citation>
    <scope>NUCLEOTIDE SEQUENCE [LARGE SCALE GENOMIC DNA]</scope>
    <source>
        <strain evidence="4">PB2801</strain>
    </source>
</reference>
<protein>
    <submittedName>
        <fullName evidence="3">Uncharacterized protein</fullName>
    </submittedName>
</protein>
<proteinExistence type="predicted"/>
<feature type="region of interest" description="Disordered" evidence="2">
    <location>
        <begin position="1089"/>
        <end position="1156"/>
    </location>
</feature>
<dbReference type="Proteomes" id="UP000008068">
    <property type="component" value="Unassembled WGS sequence"/>
</dbReference>
<feature type="compositionally biased region" description="Acidic residues" evidence="2">
    <location>
        <begin position="1212"/>
        <end position="1227"/>
    </location>
</feature>
<feature type="compositionally biased region" description="Pro residues" evidence="2">
    <location>
        <begin position="1383"/>
        <end position="1395"/>
    </location>
</feature>
<feature type="compositionally biased region" description="Low complexity" evidence="2">
    <location>
        <begin position="1707"/>
        <end position="1717"/>
    </location>
</feature>
<dbReference type="EMBL" id="GL379789">
    <property type="protein sequence ID" value="EGT45588.1"/>
    <property type="molecule type" value="Genomic_DNA"/>
</dbReference>
<keyword evidence="4" id="KW-1185">Reference proteome</keyword>
<feature type="compositionally biased region" description="Acidic residues" evidence="2">
    <location>
        <begin position="1809"/>
        <end position="1820"/>
    </location>
</feature>
<feature type="compositionally biased region" description="Basic and acidic residues" evidence="2">
    <location>
        <begin position="1128"/>
        <end position="1139"/>
    </location>
</feature>
<feature type="coiled-coil region" evidence="1">
    <location>
        <begin position="923"/>
        <end position="950"/>
    </location>
</feature>
<evidence type="ECO:0000313" key="3">
    <source>
        <dbReference type="EMBL" id="EGT45588.1"/>
    </source>
</evidence>
<feature type="region of interest" description="Disordered" evidence="2">
    <location>
        <begin position="966"/>
        <end position="1024"/>
    </location>
</feature>
<gene>
    <name evidence="3" type="ORF">CAEBREN_13903</name>
</gene>
<organism evidence="4">
    <name type="scientific">Caenorhabditis brenneri</name>
    <name type="common">Nematode worm</name>
    <dbReference type="NCBI Taxonomy" id="135651"/>
    <lineage>
        <taxon>Eukaryota</taxon>
        <taxon>Metazoa</taxon>
        <taxon>Ecdysozoa</taxon>
        <taxon>Nematoda</taxon>
        <taxon>Chromadorea</taxon>
        <taxon>Rhabditida</taxon>
        <taxon>Rhabditina</taxon>
        <taxon>Rhabditomorpha</taxon>
        <taxon>Rhabditoidea</taxon>
        <taxon>Rhabditidae</taxon>
        <taxon>Peloderinae</taxon>
        <taxon>Caenorhabditis</taxon>
    </lineage>
</organism>
<accession>G0MBS8</accession>
<feature type="compositionally biased region" description="Basic and acidic residues" evidence="2">
    <location>
        <begin position="1403"/>
        <end position="1418"/>
    </location>
</feature>
<feature type="compositionally biased region" description="Acidic residues" evidence="2">
    <location>
        <begin position="1287"/>
        <end position="1300"/>
    </location>
</feature>
<evidence type="ECO:0000256" key="2">
    <source>
        <dbReference type="SAM" id="MobiDB-lite"/>
    </source>
</evidence>